<feature type="compositionally biased region" description="Basic and acidic residues" evidence="1">
    <location>
        <begin position="1"/>
        <end position="11"/>
    </location>
</feature>
<reference evidence="3 4" key="1">
    <citation type="journal article" date="2012" name="ISME J.">
        <title>Nitrification expanded: discovery, physiology and genomics of a nitrite-oxidizing bacterium from the phylum Chloroflexi.</title>
        <authorList>
            <person name="Sorokin D.Y."/>
            <person name="Lucker S."/>
            <person name="Vejmelkova D."/>
            <person name="Kostrikina N.A."/>
            <person name="Kleerebezem R."/>
            <person name="Rijpstra W.I."/>
            <person name="Damste J.S."/>
            <person name="Le Paslier D."/>
            <person name="Muyzer G."/>
            <person name="Wagner M."/>
            <person name="van Loosdrecht M.C."/>
            <person name="Daims H."/>
        </authorList>
    </citation>
    <scope>NUCLEOTIDE SEQUENCE [LARGE SCALE GENOMIC DNA]</scope>
    <source>
        <strain evidence="4">none</strain>
    </source>
</reference>
<protein>
    <recommendedName>
        <fullName evidence="2">HD domain-containing protein</fullName>
    </recommendedName>
</protein>
<sequence>MVMEAWRRRSPESAPATHGRGDQIRYRIVQFARQIAPRRMGPLDAVLRSELQPAEWELVARLTAGDRAHLFDTWRRLNEAGCHDPDVLKAALLHDIGKVDDRGRVYLAHRVLVVLLRRFAPRVLERLAGNGAPGWRYGFYLAIEHPRAGAELARLAGSSPRVCWLIAHHQDHGASGDEGLALLQSADEEG</sequence>
<dbReference type="Proteomes" id="UP000004221">
    <property type="component" value="Unassembled WGS sequence"/>
</dbReference>
<keyword evidence="4" id="KW-1185">Reference proteome</keyword>
<evidence type="ECO:0000313" key="3">
    <source>
        <dbReference type="EMBL" id="CCF86224.1"/>
    </source>
</evidence>
<evidence type="ECO:0000313" key="4">
    <source>
        <dbReference type="Proteomes" id="UP000004221"/>
    </source>
</evidence>
<feature type="domain" description="HD" evidence="2">
    <location>
        <begin position="86"/>
        <end position="174"/>
    </location>
</feature>
<dbReference type="EMBL" id="CAGS01000726">
    <property type="protein sequence ID" value="CCF86224.1"/>
    <property type="molecule type" value="Genomic_DNA"/>
</dbReference>
<dbReference type="AlphaFoldDB" id="I4ENG1"/>
<evidence type="ECO:0000256" key="1">
    <source>
        <dbReference type="SAM" id="MobiDB-lite"/>
    </source>
</evidence>
<gene>
    <name evidence="3" type="ORF">NITHO_90008</name>
</gene>
<organism evidence="3 4">
    <name type="scientific">Nitrolancea hollandica Lb</name>
    <dbReference type="NCBI Taxonomy" id="1129897"/>
    <lineage>
        <taxon>Bacteria</taxon>
        <taxon>Pseudomonadati</taxon>
        <taxon>Thermomicrobiota</taxon>
        <taxon>Thermomicrobia</taxon>
        <taxon>Sphaerobacterales</taxon>
        <taxon>Sphaerobacterineae</taxon>
        <taxon>Sphaerobacteraceae</taxon>
        <taxon>Nitrolancea</taxon>
    </lineage>
</organism>
<dbReference type="SUPFAM" id="SSF109604">
    <property type="entry name" value="HD-domain/PDEase-like"/>
    <property type="match status" value="1"/>
</dbReference>
<proteinExistence type="predicted"/>
<accession>I4ENG1</accession>
<name>I4ENG1_9BACT</name>
<dbReference type="Pfam" id="PF01966">
    <property type="entry name" value="HD"/>
    <property type="match status" value="1"/>
</dbReference>
<comment type="caution">
    <text evidence="3">The sequence shown here is derived from an EMBL/GenBank/DDBJ whole genome shotgun (WGS) entry which is preliminary data.</text>
</comment>
<feature type="region of interest" description="Disordered" evidence="1">
    <location>
        <begin position="1"/>
        <end position="20"/>
    </location>
</feature>
<dbReference type="Gene3D" id="1.10.3210.10">
    <property type="entry name" value="Hypothetical protein af1432"/>
    <property type="match status" value="1"/>
</dbReference>
<dbReference type="InterPro" id="IPR006674">
    <property type="entry name" value="HD_domain"/>
</dbReference>
<evidence type="ECO:0000259" key="2">
    <source>
        <dbReference type="Pfam" id="PF01966"/>
    </source>
</evidence>